<name>A0ABY5GER7_9GAMM</name>
<keyword evidence="3" id="KW-0472">Membrane</keyword>
<evidence type="ECO:0000256" key="3">
    <source>
        <dbReference type="ARBA" id="ARBA00023136"/>
    </source>
</evidence>
<evidence type="ECO:0000256" key="1">
    <source>
        <dbReference type="ARBA" id="ARBA00004459"/>
    </source>
</evidence>
<organism evidence="7 8">
    <name type="scientific">Photobacterium atrarenae</name>
    <dbReference type="NCBI Taxonomy" id="865757"/>
    <lineage>
        <taxon>Bacteria</taxon>
        <taxon>Pseudomonadati</taxon>
        <taxon>Pseudomonadota</taxon>
        <taxon>Gammaproteobacteria</taxon>
        <taxon>Vibrionales</taxon>
        <taxon>Vibrionaceae</taxon>
        <taxon>Photobacterium</taxon>
    </lineage>
</organism>
<keyword evidence="6 7" id="KW-0449">Lipoprotein</keyword>
<dbReference type="InterPro" id="IPR032831">
    <property type="entry name" value="LptM_cons"/>
</dbReference>
<evidence type="ECO:0000256" key="4">
    <source>
        <dbReference type="ARBA" id="ARBA00023139"/>
    </source>
</evidence>
<dbReference type="Pfam" id="PF13627">
    <property type="entry name" value="LptM_cons"/>
    <property type="match status" value="1"/>
</dbReference>
<reference evidence="7" key="1">
    <citation type="submission" date="2022-07" db="EMBL/GenBank/DDBJ databases">
        <title>Genome sequencing of Photobacterium atrarenae GJH2-4.</title>
        <authorList>
            <person name="Park S.-J."/>
        </authorList>
    </citation>
    <scope>NUCLEOTIDE SEQUENCE</scope>
    <source>
        <strain evidence="7">GJH2-4</strain>
    </source>
</reference>
<dbReference type="NCBIfam" id="NF047847">
    <property type="entry name" value="SS_mature_LptM"/>
    <property type="match status" value="1"/>
</dbReference>
<protein>
    <submittedName>
        <fullName evidence="7">Lipoprotein</fullName>
    </submittedName>
</protein>
<dbReference type="RefSeq" id="WP_255388897.1">
    <property type="nucleotide sequence ID" value="NZ_CP101508.1"/>
</dbReference>
<dbReference type="Proteomes" id="UP001057998">
    <property type="component" value="Chromosome 1"/>
</dbReference>
<evidence type="ECO:0000256" key="6">
    <source>
        <dbReference type="ARBA" id="ARBA00023288"/>
    </source>
</evidence>
<proteinExistence type="predicted"/>
<dbReference type="PROSITE" id="PS51257">
    <property type="entry name" value="PROKAR_LIPOPROTEIN"/>
    <property type="match status" value="1"/>
</dbReference>
<accession>A0ABY5GER7</accession>
<evidence type="ECO:0000256" key="2">
    <source>
        <dbReference type="ARBA" id="ARBA00022729"/>
    </source>
</evidence>
<sequence length="38" mass="4105">MRKGLLAIFVLGILALTGCGQSGPLYMPDDSEQQQQQP</sequence>
<evidence type="ECO:0000313" key="8">
    <source>
        <dbReference type="Proteomes" id="UP001057998"/>
    </source>
</evidence>
<comment type="subcellular location">
    <subcellularLocation>
        <location evidence="1">Cell outer membrane</location>
        <topology evidence="1">Lipid-anchor</topology>
    </subcellularLocation>
</comment>
<keyword evidence="2" id="KW-0732">Signal</keyword>
<keyword evidence="8" id="KW-1185">Reference proteome</keyword>
<gene>
    <name evidence="7" type="ORF">NNL38_15565</name>
</gene>
<evidence type="ECO:0000313" key="7">
    <source>
        <dbReference type="EMBL" id="UTV27677.1"/>
    </source>
</evidence>
<keyword evidence="4" id="KW-0564">Palmitate</keyword>
<dbReference type="EMBL" id="CP101508">
    <property type="protein sequence ID" value="UTV27677.1"/>
    <property type="molecule type" value="Genomic_DNA"/>
</dbReference>
<evidence type="ECO:0000256" key="5">
    <source>
        <dbReference type="ARBA" id="ARBA00023237"/>
    </source>
</evidence>
<keyword evidence="5" id="KW-0998">Cell outer membrane</keyword>